<keyword evidence="1" id="KW-0732">Signal</keyword>
<evidence type="ECO:0008006" key="4">
    <source>
        <dbReference type="Google" id="ProtNLM"/>
    </source>
</evidence>
<accession>A0A5N5WRN7</accession>
<keyword evidence="3" id="KW-1185">Reference proteome</keyword>
<evidence type="ECO:0000313" key="3">
    <source>
        <dbReference type="Proteomes" id="UP000326565"/>
    </source>
</evidence>
<name>A0A5N5WRN7_9EURO</name>
<protein>
    <recommendedName>
        <fullName evidence="4">F-box domain-containing protein</fullName>
    </recommendedName>
</protein>
<dbReference type="EMBL" id="ML732324">
    <property type="protein sequence ID" value="KAB8069864.1"/>
    <property type="molecule type" value="Genomic_DNA"/>
</dbReference>
<organism evidence="2 3">
    <name type="scientific">Aspergillus leporis</name>
    <dbReference type="NCBI Taxonomy" id="41062"/>
    <lineage>
        <taxon>Eukaryota</taxon>
        <taxon>Fungi</taxon>
        <taxon>Dikarya</taxon>
        <taxon>Ascomycota</taxon>
        <taxon>Pezizomycotina</taxon>
        <taxon>Eurotiomycetes</taxon>
        <taxon>Eurotiomycetidae</taxon>
        <taxon>Eurotiales</taxon>
        <taxon>Aspergillaceae</taxon>
        <taxon>Aspergillus</taxon>
        <taxon>Aspergillus subgen. Circumdati</taxon>
    </lineage>
</organism>
<proteinExistence type="predicted"/>
<reference evidence="2 3" key="1">
    <citation type="submission" date="2019-04" db="EMBL/GenBank/DDBJ databases">
        <title>Friends and foes A comparative genomics study of 23 Aspergillus species from section Flavi.</title>
        <authorList>
            <consortium name="DOE Joint Genome Institute"/>
            <person name="Kjaerbolling I."/>
            <person name="Vesth T."/>
            <person name="Frisvad J.C."/>
            <person name="Nybo J.L."/>
            <person name="Theobald S."/>
            <person name="Kildgaard S."/>
            <person name="Isbrandt T."/>
            <person name="Kuo A."/>
            <person name="Sato A."/>
            <person name="Lyhne E.K."/>
            <person name="Kogle M.E."/>
            <person name="Wiebenga A."/>
            <person name="Kun R.S."/>
            <person name="Lubbers R.J."/>
            <person name="Makela M.R."/>
            <person name="Barry K."/>
            <person name="Chovatia M."/>
            <person name="Clum A."/>
            <person name="Daum C."/>
            <person name="Haridas S."/>
            <person name="He G."/>
            <person name="LaButti K."/>
            <person name="Lipzen A."/>
            <person name="Mondo S."/>
            <person name="Riley R."/>
            <person name="Salamov A."/>
            <person name="Simmons B.A."/>
            <person name="Magnuson J.K."/>
            <person name="Henrissat B."/>
            <person name="Mortensen U.H."/>
            <person name="Larsen T.O."/>
            <person name="Devries R.P."/>
            <person name="Grigoriev I.V."/>
            <person name="Machida M."/>
            <person name="Baker S.E."/>
            <person name="Andersen M.R."/>
        </authorList>
    </citation>
    <scope>NUCLEOTIDE SEQUENCE [LARGE SCALE GENOMIC DNA]</scope>
    <source>
        <strain evidence="2 3">CBS 151.66</strain>
    </source>
</reference>
<feature type="chain" id="PRO_5025057834" description="F-box domain-containing protein" evidence="1">
    <location>
        <begin position="31"/>
        <end position="310"/>
    </location>
</feature>
<feature type="signal peptide" evidence="1">
    <location>
        <begin position="1"/>
        <end position="30"/>
    </location>
</feature>
<sequence length="310" mass="35123">MESICKSHVSLHFLPAELLAIIVQLGQVEGFLKPLSQVNKAFRQLCAPILFSTLRITSSITGLNCLTQASRSPISPYVRTIYYEASELLDPRKGIIRSAQDAKVLCASFPCFPHLDTILLRFADNIKQPFQWLADRVLLDGRLSFPDHIEKVATAIVAAKEHGISIHTFAIFGFYPRSLSESPLRSGLLNDALADIQELRVEESPAVLEFFTQNPLPHLRRFELGSYWISATELEEFIYAHANTLRFLHLEDIWLLNEKHEESSIYLSLASTEAILESISHIRRSGILRELTMNRDINGHCEIRELLGKE</sequence>
<evidence type="ECO:0000313" key="2">
    <source>
        <dbReference type="EMBL" id="KAB8069864.1"/>
    </source>
</evidence>
<evidence type="ECO:0000256" key="1">
    <source>
        <dbReference type="SAM" id="SignalP"/>
    </source>
</evidence>
<gene>
    <name evidence="2" type="ORF">BDV29DRAFT_194567</name>
</gene>
<dbReference type="AlphaFoldDB" id="A0A5N5WRN7"/>
<dbReference type="OrthoDB" id="4510091at2759"/>
<dbReference type="Proteomes" id="UP000326565">
    <property type="component" value="Unassembled WGS sequence"/>
</dbReference>